<proteinExistence type="predicted"/>
<evidence type="ECO:0000313" key="2">
    <source>
        <dbReference type="Proteomes" id="UP000014660"/>
    </source>
</evidence>
<protein>
    <submittedName>
        <fullName evidence="1">Uncharacterized protein</fullName>
    </submittedName>
</protein>
<evidence type="ECO:0000313" key="1">
    <source>
        <dbReference type="EMBL" id="AGO61526.1"/>
    </source>
</evidence>
<dbReference type="AlphaFoldDB" id="S0ARD0"/>
<gene>
    <name evidence="1" type="ORF">FACI_IFERC00001G1546</name>
</gene>
<keyword evidence="2" id="KW-1185">Reference proteome</keyword>
<reference evidence="1 2" key="1">
    <citation type="journal article" date="2007" name="Proc. Natl. Acad. Sci. U.S.A.">
        <title>Genome dynamics in a natural archaeal population.</title>
        <authorList>
            <person name="Allen E.E."/>
            <person name="Tyson G.W."/>
            <person name="Whitaker R.J."/>
            <person name="Detter J.C."/>
            <person name="Richardson P.M."/>
            <person name="Banfield J.F."/>
        </authorList>
    </citation>
    <scope>NUCLEOTIDE SEQUENCE [LARGE SCALE GENOMIC DNA]</scope>
    <source>
        <strain evidence="2">fer1</strain>
    </source>
</reference>
<dbReference type="Proteomes" id="UP000014660">
    <property type="component" value="Chromosome"/>
</dbReference>
<sequence>MQDQLEVIKEKIKSYGLNRENMRDLKKWNLNDRYK</sequence>
<accession>S0ARD0</accession>
<organism evidence="1 2">
    <name type="scientific">Ferroplasma acidarmanus Fer1</name>
    <dbReference type="NCBI Taxonomy" id="333146"/>
    <lineage>
        <taxon>Archaea</taxon>
        <taxon>Methanobacteriati</taxon>
        <taxon>Thermoplasmatota</taxon>
        <taxon>Thermoplasmata</taxon>
        <taxon>Thermoplasmatales</taxon>
        <taxon>Ferroplasmaceae</taxon>
        <taxon>Ferroplasma</taxon>
    </lineage>
</organism>
<dbReference type="EMBL" id="CP004145">
    <property type="protein sequence ID" value="AGO61526.1"/>
    <property type="molecule type" value="Genomic_DNA"/>
</dbReference>
<dbReference type="KEGG" id="fac:FACI_IFERC01G1546"/>
<name>S0ARD0_FERAC</name>
<dbReference type="HOGENOM" id="CLU_3362478_0_0_2"/>